<evidence type="ECO:0000313" key="12">
    <source>
        <dbReference type="EMBL" id="MBK1827483.1"/>
    </source>
</evidence>
<evidence type="ECO:0000256" key="10">
    <source>
        <dbReference type="SAM" id="MobiDB-lite"/>
    </source>
</evidence>
<dbReference type="RefSeq" id="WP_200278974.1">
    <property type="nucleotide sequence ID" value="NZ_JAENII010000007.1"/>
</dbReference>
<dbReference type="PANTHER" id="PTHR38686">
    <property type="entry name" value="APOLIPOPROTEIN N-ACYLTRANSFERASE"/>
    <property type="match status" value="1"/>
</dbReference>
<feature type="transmembrane region" description="Helical" evidence="9">
    <location>
        <begin position="12"/>
        <end position="29"/>
    </location>
</feature>
<dbReference type="Proteomes" id="UP000658278">
    <property type="component" value="Unassembled WGS sequence"/>
</dbReference>
<feature type="transmembrane region" description="Helical" evidence="9">
    <location>
        <begin position="59"/>
        <end position="78"/>
    </location>
</feature>
<comment type="catalytic activity">
    <reaction evidence="9">
        <text>N-terminal S-1,2-diacyl-sn-glyceryl-L-cysteinyl-[lipoprotein] + a glycerophospholipid = N-acyl-S-1,2-diacyl-sn-glyceryl-L-cysteinyl-[lipoprotein] + a 2-acyl-sn-glycero-3-phospholipid + H(+)</text>
        <dbReference type="Rhea" id="RHEA:48228"/>
        <dbReference type="Rhea" id="RHEA-COMP:14681"/>
        <dbReference type="Rhea" id="RHEA-COMP:14684"/>
        <dbReference type="ChEBI" id="CHEBI:15378"/>
        <dbReference type="ChEBI" id="CHEBI:136912"/>
        <dbReference type="ChEBI" id="CHEBI:140656"/>
        <dbReference type="ChEBI" id="CHEBI:140657"/>
        <dbReference type="ChEBI" id="CHEBI:140660"/>
        <dbReference type="EC" id="2.3.1.269"/>
    </reaction>
</comment>
<comment type="pathway">
    <text evidence="9">Protein modification; lipoprotein biosynthesis (N-acyl transfer).</text>
</comment>
<evidence type="ECO:0000256" key="3">
    <source>
        <dbReference type="ARBA" id="ARBA00022475"/>
    </source>
</evidence>
<dbReference type="HAMAP" id="MF_01148">
    <property type="entry name" value="Lnt"/>
    <property type="match status" value="1"/>
</dbReference>
<keyword evidence="8 9" id="KW-0012">Acyltransferase</keyword>
<feature type="transmembrane region" description="Helical" evidence="9">
    <location>
        <begin position="231"/>
        <end position="249"/>
    </location>
</feature>
<feature type="transmembrane region" description="Helical" evidence="9">
    <location>
        <begin position="577"/>
        <end position="599"/>
    </location>
</feature>
<dbReference type="InterPro" id="IPR036526">
    <property type="entry name" value="C-N_Hydrolase_sf"/>
</dbReference>
<accession>A0A934RBA7</accession>
<dbReference type="AlphaFoldDB" id="A0A934RBA7"/>
<evidence type="ECO:0000256" key="5">
    <source>
        <dbReference type="ARBA" id="ARBA00022692"/>
    </source>
</evidence>
<dbReference type="PROSITE" id="PS50263">
    <property type="entry name" value="CN_HYDROLASE"/>
    <property type="match status" value="1"/>
</dbReference>
<keyword evidence="3 9" id="KW-1003">Cell membrane</keyword>
<dbReference type="Pfam" id="PF00795">
    <property type="entry name" value="CN_hydrolase"/>
    <property type="match status" value="1"/>
</dbReference>
<dbReference type="NCBIfam" id="TIGR00546">
    <property type="entry name" value="lnt"/>
    <property type="match status" value="1"/>
</dbReference>
<dbReference type="SUPFAM" id="SSF56317">
    <property type="entry name" value="Carbon-nitrogen hydrolase"/>
    <property type="match status" value="1"/>
</dbReference>
<evidence type="ECO:0000256" key="4">
    <source>
        <dbReference type="ARBA" id="ARBA00022679"/>
    </source>
</evidence>
<dbReference type="Pfam" id="PF20154">
    <property type="entry name" value="LNT_N"/>
    <property type="match status" value="1"/>
</dbReference>
<sequence length="604" mass="66950">MAGSSPRGGGVLRIGAAVVTGGIIGLLFPPFNWAGWVWVCLLPLFIAIWSAKGRRGWKGFGMGWLAGFVASLVSLHWLTEVTSVGWVALAAYLGIFPGVWGLLIGKWVNPWKPKEEEGKKDSAIQRKVRAKVGKAADPKSHWRASWDSLIFAFAAASTWCGLEWLRGWLFTGFGWNSLGVAFHETPVMAQSADLLGICGLSFLPVFLQAVLVQTGVRLWAETKRGRLKPHVDFGVAAMLIAVAFCYGVWRLHTVPQGEHVRLKVLLVQLNVPQDAAKRLWSPEEIHFGYEEETLEALEEIERQDASRFEEAAALGQEIRLNTPDWIIWPESALYGRILRIGDEDWAMWGQNLETLARIREQGTFTLAMGLNEVEGERLGQDFVEKVDARLWNSLAVFDESSELLTYRKHHLVIFGEYIPLVETLPFLKAIYEQQSGASYGGAFAKGESFDPLMVEAAGESVGLIPSVCFEDTVPRLMRRFIRQGPQWIVNVTNDGWFRESPGAAQHFANARFRAIELRRPMVRSANNGVSAAVNPLGSTAHPDGGPPQELRDENGSHFTRGWLLAEVDIPKEPSLTLYMLIGDLGVVMLGLSGLVVGIWKGRRG</sequence>
<protein>
    <recommendedName>
        <fullName evidence="9">Apolipoprotein N-acyltransferase</fullName>
        <shortName evidence="9">ALP N-acyltransferase</shortName>
        <ecNumber evidence="9">2.3.1.269</ecNumber>
    </recommendedName>
</protein>
<evidence type="ECO:0000256" key="2">
    <source>
        <dbReference type="ARBA" id="ARBA00010065"/>
    </source>
</evidence>
<dbReference type="InterPro" id="IPR003010">
    <property type="entry name" value="C-N_Hydrolase"/>
</dbReference>
<evidence type="ECO:0000256" key="1">
    <source>
        <dbReference type="ARBA" id="ARBA00004651"/>
    </source>
</evidence>
<comment type="caution">
    <text evidence="12">The sequence shown here is derived from an EMBL/GenBank/DDBJ whole genome shotgun (WGS) entry which is preliminary data.</text>
</comment>
<dbReference type="CDD" id="cd07571">
    <property type="entry name" value="ALP_N-acyl_transferase"/>
    <property type="match status" value="1"/>
</dbReference>
<feature type="transmembrane region" description="Helical" evidence="9">
    <location>
        <begin position="149"/>
        <end position="169"/>
    </location>
</feature>
<organism evidence="12 13">
    <name type="scientific">Haloferula rosea</name>
    <dbReference type="NCBI Taxonomy" id="490093"/>
    <lineage>
        <taxon>Bacteria</taxon>
        <taxon>Pseudomonadati</taxon>
        <taxon>Verrucomicrobiota</taxon>
        <taxon>Verrucomicrobiia</taxon>
        <taxon>Verrucomicrobiales</taxon>
        <taxon>Verrucomicrobiaceae</taxon>
        <taxon>Haloferula</taxon>
    </lineage>
</organism>
<evidence type="ECO:0000256" key="7">
    <source>
        <dbReference type="ARBA" id="ARBA00023136"/>
    </source>
</evidence>
<feature type="transmembrane region" description="Helical" evidence="9">
    <location>
        <begin position="84"/>
        <end position="104"/>
    </location>
</feature>
<dbReference type="GO" id="GO:0005886">
    <property type="term" value="C:plasma membrane"/>
    <property type="evidence" value="ECO:0007669"/>
    <property type="project" value="UniProtKB-SubCell"/>
</dbReference>
<keyword evidence="4 9" id="KW-0808">Transferase</keyword>
<evidence type="ECO:0000259" key="11">
    <source>
        <dbReference type="PROSITE" id="PS50263"/>
    </source>
</evidence>
<evidence type="ECO:0000256" key="8">
    <source>
        <dbReference type="ARBA" id="ARBA00023315"/>
    </source>
</evidence>
<dbReference type="GO" id="GO:0016410">
    <property type="term" value="F:N-acyltransferase activity"/>
    <property type="evidence" value="ECO:0007669"/>
    <property type="project" value="UniProtKB-UniRule"/>
</dbReference>
<feature type="transmembrane region" description="Helical" evidence="9">
    <location>
        <begin position="194"/>
        <end position="219"/>
    </location>
</feature>
<name>A0A934RBA7_9BACT</name>
<keyword evidence="5 9" id="KW-0812">Transmembrane</keyword>
<dbReference type="GO" id="GO:0042158">
    <property type="term" value="P:lipoprotein biosynthetic process"/>
    <property type="evidence" value="ECO:0007669"/>
    <property type="project" value="UniProtKB-UniRule"/>
</dbReference>
<comment type="similarity">
    <text evidence="2 9">Belongs to the CN hydrolase family. Apolipoprotein N-acyltransferase subfamily.</text>
</comment>
<dbReference type="InterPro" id="IPR045378">
    <property type="entry name" value="LNT_N"/>
</dbReference>
<gene>
    <name evidence="9 12" type="primary">lnt</name>
    <name evidence="12" type="ORF">JIN81_10655</name>
</gene>
<reference evidence="12" key="1">
    <citation type="submission" date="2021-01" db="EMBL/GenBank/DDBJ databases">
        <title>Modified the classification status of verrucomicrobia.</title>
        <authorList>
            <person name="Feng X."/>
        </authorList>
    </citation>
    <scope>NUCLEOTIDE SEQUENCE</scope>
    <source>
        <strain evidence="12">KCTC 22201</strain>
    </source>
</reference>
<dbReference type="EC" id="2.3.1.269" evidence="9"/>
<keyword evidence="6 9" id="KW-1133">Transmembrane helix</keyword>
<keyword evidence="13" id="KW-1185">Reference proteome</keyword>
<feature type="transmembrane region" description="Helical" evidence="9">
    <location>
        <begin position="35"/>
        <end position="52"/>
    </location>
</feature>
<dbReference type="EMBL" id="JAENII010000007">
    <property type="protein sequence ID" value="MBK1827483.1"/>
    <property type="molecule type" value="Genomic_DNA"/>
</dbReference>
<feature type="domain" description="CN hydrolase" evidence="11">
    <location>
        <begin position="267"/>
        <end position="569"/>
    </location>
</feature>
<proteinExistence type="inferred from homology"/>
<feature type="region of interest" description="Disordered" evidence="10">
    <location>
        <begin position="533"/>
        <end position="553"/>
    </location>
</feature>
<comment type="subcellular location">
    <subcellularLocation>
        <location evidence="1 9">Cell membrane</location>
        <topology evidence="1 9">Multi-pass membrane protein</topology>
    </subcellularLocation>
</comment>
<keyword evidence="7 9" id="KW-0472">Membrane</keyword>
<comment type="function">
    <text evidence="9">Catalyzes the phospholipid dependent N-acylation of the N-terminal cysteine of apolipoprotein, the last step in lipoprotein maturation.</text>
</comment>
<dbReference type="PANTHER" id="PTHR38686:SF1">
    <property type="entry name" value="APOLIPOPROTEIN N-ACYLTRANSFERASE"/>
    <property type="match status" value="1"/>
</dbReference>
<evidence type="ECO:0000256" key="6">
    <source>
        <dbReference type="ARBA" id="ARBA00022989"/>
    </source>
</evidence>
<evidence type="ECO:0000313" key="13">
    <source>
        <dbReference type="Proteomes" id="UP000658278"/>
    </source>
</evidence>
<dbReference type="InterPro" id="IPR004563">
    <property type="entry name" value="Apolipo_AcylTrfase"/>
</dbReference>
<dbReference type="Gene3D" id="3.60.110.10">
    <property type="entry name" value="Carbon-nitrogen hydrolase"/>
    <property type="match status" value="1"/>
</dbReference>
<evidence type="ECO:0000256" key="9">
    <source>
        <dbReference type="HAMAP-Rule" id="MF_01148"/>
    </source>
</evidence>